<dbReference type="VEuPathDB" id="FungiDB:I7I52_09145"/>
<evidence type="ECO:0000313" key="6">
    <source>
        <dbReference type="Proteomes" id="UP000670092"/>
    </source>
</evidence>
<dbReference type="PROSITE" id="PS50097">
    <property type="entry name" value="BTB"/>
    <property type="match status" value="1"/>
</dbReference>
<dbReference type="Gene3D" id="3.30.710.10">
    <property type="entry name" value="Potassium Channel Kv1.1, Chain A"/>
    <property type="match status" value="1"/>
</dbReference>
<feature type="compositionally biased region" description="Basic and acidic residues" evidence="2">
    <location>
        <begin position="147"/>
        <end position="157"/>
    </location>
</feature>
<dbReference type="InterPro" id="IPR000210">
    <property type="entry name" value="BTB/POZ_dom"/>
</dbReference>
<feature type="domain" description="BTB" evidence="3">
    <location>
        <begin position="28"/>
        <end position="95"/>
    </location>
</feature>
<evidence type="ECO:0000259" key="4">
    <source>
        <dbReference type="PROSITE" id="PS50157"/>
    </source>
</evidence>
<dbReference type="CDD" id="cd18186">
    <property type="entry name" value="BTB_POZ_ZBTB_KLHL-like"/>
    <property type="match status" value="1"/>
</dbReference>
<dbReference type="Proteomes" id="UP000670092">
    <property type="component" value="Unassembled WGS sequence"/>
</dbReference>
<dbReference type="EMBL" id="JAEVHI010000002">
    <property type="protein sequence ID" value="KAG5298992.1"/>
    <property type="molecule type" value="Genomic_DNA"/>
</dbReference>
<dbReference type="OrthoDB" id="4186383at2759"/>
<reference evidence="5 6" key="1">
    <citation type="submission" date="2021-01" db="EMBL/GenBank/DDBJ databases">
        <title>Chromosome-level genome assembly of a human fungal pathogen reveals clustering of transcriptionally co-regulated genes.</title>
        <authorList>
            <person name="Voorhies M."/>
            <person name="Cohen S."/>
            <person name="Shea T.P."/>
            <person name="Petrus S."/>
            <person name="Munoz J.F."/>
            <person name="Poplawski S."/>
            <person name="Goldman W.E."/>
            <person name="Michael T."/>
            <person name="Cuomo C.A."/>
            <person name="Sil A."/>
            <person name="Beyhan S."/>
        </authorList>
    </citation>
    <scope>NUCLEOTIDE SEQUENCE [LARGE SCALE GENOMIC DNA]</scope>
    <source>
        <strain evidence="5 6">G184AR</strain>
    </source>
</reference>
<dbReference type="SUPFAM" id="SSF54695">
    <property type="entry name" value="POZ domain"/>
    <property type="match status" value="1"/>
</dbReference>
<dbReference type="InterPro" id="IPR013087">
    <property type="entry name" value="Znf_C2H2_type"/>
</dbReference>
<evidence type="ECO:0000256" key="2">
    <source>
        <dbReference type="SAM" id="MobiDB-lite"/>
    </source>
</evidence>
<dbReference type="PROSITE" id="PS00028">
    <property type="entry name" value="ZINC_FINGER_C2H2_1"/>
    <property type="match status" value="1"/>
</dbReference>
<name>A0A8H7YZI8_AJECA</name>
<feature type="region of interest" description="Disordered" evidence="2">
    <location>
        <begin position="125"/>
        <end position="162"/>
    </location>
</feature>
<proteinExistence type="predicted"/>
<evidence type="ECO:0000259" key="3">
    <source>
        <dbReference type="PROSITE" id="PS50097"/>
    </source>
</evidence>
<dbReference type="PANTHER" id="PTHR47843:SF5">
    <property type="entry name" value="BTB_POZ DOMAIN PROTEIN"/>
    <property type="match status" value="1"/>
</dbReference>
<dbReference type="GO" id="GO:0008270">
    <property type="term" value="F:zinc ion binding"/>
    <property type="evidence" value="ECO:0007669"/>
    <property type="project" value="UniProtKB-KW"/>
</dbReference>
<dbReference type="PANTHER" id="PTHR47843">
    <property type="entry name" value="BTB DOMAIN-CONTAINING PROTEIN-RELATED"/>
    <property type="match status" value="1"/>
</dbReference>
<dbReference type="InterPro" id="IPR011333">
    <property type="entry name" value="SKP1/BTB/POZ_sf"/>
</dbReference>
<dbReference type="PROSITE" id="PS50157">
    <property type="entry name" value="ZINC_FINGER_C2H2_2"/>
    <property type="match status" value="1"/>
</dbReference>
<evidence type="ECO:0000256" key="1">
    <source>
        <dbReference type="PROSITE-ProRule" id="PRU00042"/>
    </source>
</evidence>
<gene>
    <name evidence="5" type="ORF">I7I52_09145</name>
</gene>
<accession>A0A8H7YZI8</accession>
<evidence type="ECO:0000313" key="5">
    <source>
        <dbReference type="EMBL" id="KAG5298992.1"/>
    </source>
</evidence>
<feature type="compositionally biased region" description="Polar residues" evidence="2">
    <location>
        <begin position="136"/>
        <end position="146"/>
    </location>
</feature>
<keyword evidence="1" id="KW-0863">Zinc-finger</keyword>
<dbReference type="Pfam" id="PF00651">
    <property type="entry name" value="BTB"/>
    <property type="match status" value="1"/>
</dbReference>
<comment type="caution">
    <text evidence="5">The sequence shown here is derived from an EMBL/GenBank/DDBJ whole genome shotgun (WGS) entry which is preliminary data.</text>
</comment>
<sequence length="340" mass="38656">MSPGCEMTEPVDELKESLSRILGTGLFSDFTIFSRVRSYDVHRCIICPRSDFFQAACEGEFKEAKTGEVHLNDEDPSVVEKMVDYFYKLDYVVDGCSFCQPSTEVSVDEAEEQSVDQYTFGPDLEEEVPMAKGEEQSTSVDRYTSGSDHREGQKDASGDPPSLFHARMYTIGEKYGISGLKSLAKEKFEAAARHIWCGSTFYSVVRFIYGSTDGGLRDVISSLAHRNVASLKTQPDFAETLEEFPSFTLDLLWEMMGKSLQAEEEKAILSPARGSHVPVCYPHQLSHRRGRRSHCNRCNRFFTNRRALCQHDTDYHWYCTDCQQPFSSVQNARTHRSVYH</sequence>
<keyword evidence="1" id="KW-0479">Metal-binding</keyword>
<keyword evidence="1" id="KW-0862">Zinc</keyword>
<dbReference type="AlphaFoldDB" id="A0A8H7YZI8"/>
<organism evidence="5 6">
    <name type="scientific">Ajellomyces capsulatus</name>
    <name type="common">Darling's disease fungus</name>
    <name type="synonym">Histoplasma capsulatum</name>
    <dbReference type="NCBI Taxonomy" id="5037"/>
    <lineage>
        <taxon>Eukaryota</taxon>
        <taxon>Fungi</taxon>
        <taxon>Dikarya</taxon>
        <taxon>Ascomycota</taxon>
        <taxon>Pezizomycotina</taxon>
        <taxon>Eurotiomycetes</taxon>
        <taxon>Eurotiomycetidae</taxon>
        <taxon>Onygenales</taxon>
        <taxon>Ajellomycetaceae</taxon>
        <taxon>Histoplasma</taxon>
    </lineage>
</organism>
<protein>
    <submittedName>
        <fullName evidence="5">BTB/POZ domain-containing protein</fullName>
    </submittedName>
</protein>
<feature type="domain" description="C2H2-type" evidence="4">
    <location>
        <begin position="317"/>
        <end position="340"/>
    </location>
</feature>